<organism evidence="2 3">
    <name type="scientific">Ziziphus jujuba var. spinosa</name>
    <dbReference type="NCBI Taxonomy" id="714518"/>
    <lineage>
        <taxon>Eukaryota</taxon>
        <taxon>Viridiplantae</taxon>
        <taxon>Streptophyta</taxon>
        <taxon>Embryophyta</taxon>
        <taxon>Tracheophyta</taxon>
        <taxon>Spermatophyta</taxon>
        <taxon>Magnoliopsida</taxon>
        <taxon>eudicotyledons</taxon>
        <taxon>Gunneridae</taxon>
        <taxon>Pentapetalae</taxon>
        <taxon>rosids</taxon>
        <taxon>fabids</taxon>
        <taxon>Rosales</taxon>
        <taxon>Rhamnaceae</taxon>
        <taxon>Paliureae</taxon>
        <taxon>Ziziphus</taxon>
    </lineage>
</organism>
<feature type="compositionally biased region" description="Polar residues" evidence="1">
    <location>
        <begin position="11"/>
        <end position="20"/>
    </location>
</feature>
<evidence type="ECO:0000256" key="1">
    <source>
        <dbReference type="SAM" id="MobiDB-lite"/>
    </source>
</evidence>
<feature type="compositionally biased region" description="Pro residues" evidence="1">
    <location>
        <begin position="80"/>
        <end position="95"/>
    </location>
</feature>
<evidence type="ECO:0000313" key="3">
    <source>
        <dbReference type="Proteomes" id="UP000813462"/>
    </source>
</evidence>
<feature type="compositionally biased region" description="Basic and acidic residues" evidence="1">
    <location>
        <begin position="1"/>
        <end position="10"/>
    </location>
</feature>
<dbReference type="InterPro" id="IPR007789">
    <property type="entry name" value="DUF688"/>
</dbReference>
<evidence type="ECO:0000313" key="2">
    <source>
        <dbReference type="EMBL" id="KAH7523893.1"/>
    </source>
</evidence>
<proteinExistence type="predicted"/>
<feature type="compositionally biased region" description="Basic and acidic residues" evidence="1">
    <location>
        <begin position="65"/>
        <end position="78"/>
    </location>
</feature>
<dbReference type="Proteomes" id="UP000813462">
    <property type="component" value="Unassembled WGS sequence"/>
</dbReference>
<name>A0A978V7K8_ZIZJJ</name>
<reference evidence="2" key="1">
    <citation type="journal article" date="2021" name="Front. Plant Sci.">
        <title>Chromosome-Scale Genome Assembly for Chinese Sour Jujube and Insights Into Its Genome Evolution and Domestication Signature.</title>
        <authorList>
            <person name="Shen L.-Y."/>
            <person name="Luo H."/>
            <person name="Wang X.-L."/>
            <person name="Wang X.-M."/>
            <person name="Qiu X.-J."/>
            <person name="Liu H."/>
            <person name="Zhou S.-S."/>
            <person name="Jia K.-H."/>
            <person name="Nie S."/>
            <person name="Bao Y.-T."/>
            <person name="Zhang R.-G."/>
            <person name="Yun Q.-Z."/>
            <person name="Chai Y.-H."/>
            <person name="Lu J.-Y."/>
            <person name="Li Y."/>
            <person name="Zhao S.-W."/>
            <person name="Mao J.-F."/>
            <person name="Jia S.-G."/>
            <person name="Mao Y.-M."/>
        </authorList>
    </citation>
    <scope>NUCLEOTIDE SEQUENCE</scope>
    <source>
        <strain evidence="2">AT0</strain>
        <tissue evidence="2">Leaf</tissue>
    </source>
</reference>
<accession>A0A978V7K8</accession>
<dbReference type="Pfam" id="PF05097">
    <property type="entry name" value="DUF688"/>
    <property type="match status" value="1"/>
</dbReference>
<dbReference type="PANTHER" id="PTHR33671">
    <property type="entry name" value="N-METHYLTRANSFERASE, PUTATIVE (DUF688)-RELATED"/>
    <property type="match status" value="1"/>
</dbReference>
<comment type="caution">
    <text evidence="2">The sequence shown here is derived from an EMBL/GenBank/DDBJ whole genome shotgun (WGS) entry which is preliminary data.</text>
</comment>
<feature type="region of interest" description="Disordered" evidence="1">
    <location>
        <begin position="1"/>
        <end position="102"/>
    </location>
</feature>
<gene>
    <name evidence="2" type="ORF">FEM48_Zijuj06G0060400</name>
</gene>
<dbReference type="PANTHER" id="PTHR33671:SF1">
    <property type="entry name" value="DUF688 FAMILY PROTEIN"/>
    <property type="match status" value="1"/>
</dbReference>
<sequence length="266" mass="29679">MEKEREETMEQNHPSRTLNFNAPLLSTRRLGNPPTTLQISCTNLASRNTSSSDRIPFSWEQAPGKPKDFDTRDDHDQETTPPPKLPPSWWRPPPIQSTEKGHQNYYCDDGFDGDVDIDDNELDDIGDVDVFSDAIDVFSLSEAIDIVEKSQKMDAVDGLKLKLAECRGEVTPNFIIQRFLPDATALAASSSALSISKNGGLNYEEEEEASYSESSSGRAVMRRQSYSPPKGCGLELLFPWRMKHKLCGVKSPVRHASSTGLWLESL</sequence>
<feature type="compositionally biased region" description="Polar residues" evidence="1">
    <location>
        <begin position="33"/>
        <end position="53"/>
    </location>
</feature>
<dbReference type="EMBL" id="JAEACU010000006">
    <property type="protein sequence ID" value="KAH7523893.1"/>
    <property type="molecule type" value="Genomic_DNA"/>
</dbReference>
<dbReference type="AlphaFoldDB" id="A0A978V7K8"/>
<protein>
    <submittedName>
        <fullName evidence="2">Uncharacterized protein</fullName>
    </submittedName>
</protein>